<keyword evidence="3" id="KW-1185">Reference proteome</keyword>
<dbReference type="Gene3D" id="3.40.50.1820">
    <property type="entry name" value="alpha/beta hydrolase"/>
    <property type="match status" value="1"/>
</dbReference>
<dbReference type="PANTHER" id="PTHR11614">
    <property type="entry name" value="PHOSPHOLIPASE-RELATED"/>
    <property type="match status" value="1"/>
</dbReference>
<dbReference type="Proteomes" id="UP001141327">
    <property type="component" value="Unassembled WGS sequence"/>
</dbReference>
<dbReference type="EMBL" id="JAPMOS010000060">
    <property type="protein sequence ID" value="KAJ4456815.1"/>
    <property type="molecule type" value="Genomic_DNA"/>
</dbReference>
<dbReference type="InterPro" id="IPR051044">
    <property type="entry name" value="MAG_DAG_Lipase"/>
</dbReference>
<evidence type="ECO:0000313" key="2">
    <source>
        <dbReference type="EMBL" id="KAJ4456815.1"/>
    </source>
</evidence>
<gene>
    <name evidence="2" type="ORF">PAPYR_7839</name>
</gene>
<dbReference type="GO" id="GO:0016787">
    <property type="term" value="F:hydrolase activity"/>
    <property type="evidence" value="ECO:0007669"/>
    <property type="project" value="UniProtKB-KW"/>
</dbReference>
<protein>
    <submittedName>
        <fullName evidence="2">Alpha/beta hydrolase</fullName>
    </submittedName>
</protein>
<name>A0ABQ8UHB1_9EUKA</name>
<dbReference type="InterPro" id="IPR022742">
    <property type="entry name" value="Hydrolase_4"/>
</dbReference>
<reference evidence="2" key="1">
    <citation type="journal article" date="2022" name="bioRxiv">
        <title>Genomics of Preaxostyla Flagellates Illuminates Evolutionary Transitions and the Path Towards Mitochondrial Loss.</title>
        <authorList>
            <person name="Novak L.V.F."/>
            <person name="Treitli S.C."/>
            <person name="Pyrih J."/>
            <person name="Halakuc P."/>
            <person name="Pipaliya S.V."/>
            <person name="Vacek V."/>
            <person name="Brzon O."/>
            <person name="Soukal P."/>
            <person name="Eme L."/>
            <person name="Dacks J.B."/>
            <person name="Karnkowska A."/>
            <person name="Elias M."/>
            <person name="Hampl V."/>
        </authorList>
    </citation>
    <scope>NUCLEOTIDE SEQUENCE</scope>
    <source>
        <strain evidence="2">RCP-MX</strain>
    </source>
</reference>
<accession>A0ABQ8UHB1</accession>
<feature type="domain" description="Serine aminopeptidase S33" evidence="1">
    <location>
        <begin position="39"/>
        <end position="275"/>
    </location>
</feature>
<dbReference type="Pfam" id="PF12146">
    <property type="entry name" value="Hydrolase_4"/>
    <property type="match status" value="1"/>
</dbReference>
<dbReference type="InterPro" id="IPR029058">
    <property type="entry name" value="AB_hydrolase_fold"/>
</dbReference>
<sequence>MAVAENRVSFKNLEEYVTFRQYRVFRQRWMPSDGAITHAFFVVHGVHEHSSRYAHLAPQIVNARGALFSLDLPGHGRTTGGKVAIINDMNTEVVDLFMEYIREVTAPGTPLAGVPFFVLGHSMGGCIAPLISRRCRDNHSFRGLILSNPVVDLAEKGVALKFIRVLSACLPRIPTQGVAPKWLCTDPKVVSNYVQDSLNNHRAIRARTANAMLRATVEIGQNIAQDTFPVLVLVAPNDHVVDARGTIRYFGRCPSADKQMRQYPALLHELLNEPQGPAILGEILEWARQHIN</sequence>
<comment type="caution">
    <text evidence="2">The sequence shown here is derived from an EMBL/GenBank/DDBJ whole genome shotgun (WGS) entry which is preliminary data.</text>
</comment>
<keyword evidence="2" id="KW-0378">Hydrolase</keyword>
<evidence type="ECO:0000259" key="1">
    <source>
        <dbReference type="Pfam" id="PF12146"/>
    </source>
</evidence>
<evidence type="ECO:0000313" key="3">
    <source>
        <dbReference type="Proteomes" id="UP001141327"/>
    </source>
</evidence>
<proteinExistence type="predicted"/>
<dbReference type="SUPFAM" id="SSF53474">
    <property type="entry name" value="alpha/beta-Hydrolases"/>
    <property type="match status" value="1"/>
</dbReference>
<organism evidence="2 3">
    <name type="scientific">Paratrimastix pyriformis</name>
    <dbReference type="NCBI Taxonomy" id="342808"/>
    <lineage>
        <taxon>Eukaryota</taxon>
        <taxon>Metamonada</taxon>
        <taxon>Preaxostyla</taxon>
        <taxon>Paratrimastigidae</taxon>
        <taxon>Paratrimastix</taxon>
    </lineage>
</organism>